<dbReference type="AlphaFoldDB" id="A0A7Y8AP01"/>
<dbReference type="Proteomes" id="UP000549134">
    <property type="component" value="Unassembled WGS sequence"/>
</dbReference>
<evidence type="ECO:0000313" key="1">
    <source>
        <dbReference type="EMBL" id="NWD37667.1"/>
    </source>
</evidence>
<dbReference type="RefSeq" id="WP_016970771.1">
    <property type="nucleotide sequence ID" value="NZ_CP020369.1"/>
</dbReference>
<organism evidence="1 2">
    <name type="scientific">Pseudomonas tolaasii</name>
    <dbReference type="NCBI Taxonomy" id="29442"/>
    <lineage>
        <taxon>Bacteria</taxon>
        <taxon>Pseudomonadati</taxon>
        <taxon>Pseudomonadota</taxon>
        <taxon>Gammaproteobacteria</taxon>
        <taxon>Pseudomonadales</taxon>
        <taxon>Pseudomonadaceae</taxon>
        <taxon>Pseudomonas</taxon>
    </lineage>
</organism>
<protein>
    <submittedName>
        <fullName evidence="1">Uncharacterized protein</fullName>
    </submittedName>
</protein>
<proteinExistence type="predicted"/>
<comment type="caution">
    <text evidence="1">The sequence shown here is derived from an EMBL/GenBank/DDBJ whole genome shotgun (WGS) entry which is preliminary data.</text>
</comment>
<gene>
    <name evidence="1" type="ORF">HX787_17565</name>
</gene>
<dbReference type="GeneID" id="55845922"/>
<name>A0A7Y8AP01_PSETO</name>
<evidence type="ECO:0000313" key="2">
    <source>
        <dbReference type="Proteomes" id="UP000549134"/>
    </source>
</evidence>
<reference evidence="1 2" key="1">
    <citation type="submission" date="2020-04" db="EMBL/GenBank/DDBJ databases">
        <title>Molecular characterization of pseudomonads from Agaricus bisporus reveal novel blotch 2 pathogens in Western Europe.</title>
        <authorList>
            <person name="Taparia T."/>
            <person name="Krijger M."/>
            <person name="Haynes E."/>
            <person name="Elpinstone J.G."/>
            <person name="Noble R."/>
            <person name="Van Der Wolf J."/>
        </authorList>
    </citation>
    <scope>NUCLEOTIDE SEQUENCE [LARGE SCALE GENOMIC DNA]</scope>
    <source>
        <strain evidence="1 2">IPO3746</strain>
    </source>
</reference>
<accession>A0A7Y8AP01</accession>
<dbReference type="EMBL" id="JACAQK010000014">
    <property type="protein sequence ID" value="NWD37667.1"/>
    <property type="molecule type" value="Genomic_DNA"/>
</dbReference>
<sequence>MSLETTIASLVTAANNLTTAVNGKIGSINTTMAGALAQFNEWRNLKDVEGDPAALGTIRRNLFQGHVYTTGGVDGAGVKIIPLSQGEFVTTELGNMANVYMHFKVPLNINVNSEMFWFNIKGYSYGTAKIIDETLVGYCYQPERSLHSVSTFGNMAPAVYVDSNGNVVMRILIPAIYYTTVRIDTMRVGNGRLFAQGDLKAKLSLAEKVVFS</sequence>